<evidence type="ECO:0000313" key="1">
    <source>
        <dbReference type="EMBL" id="OTN77084.1"/>
    </source>
</evidence>
<dbReference type="AlphaFoldDB" id="A0A242A7T3"/>
<organism evidence="1 2">
    <name type="scientific">Candidatus Enterococcus testudinis</name>
    <dbReference type="NCBI Taxonomy" id="1834191"/>
    <lineage>
        <taxon>Bacteria</taxon>
        <taxon>Bacillati</taxon>
        <taxon>Bacillota</taxon>
        <taxon>Bacilli</taxon>
        <taxon>Lactobacillales</taxon>
        <taxon>Enterococcaceae</taxon>
        <taxon>Enterococcus</taxon>
    </lineage>
</organism>
<gene>
    <name evidence="1" type="ORF">A5886_002164</name>
</gene>
<sequence>MSKDTIANKKELDQNLIDKAIGKLHGLRSAVTEGSISLVDGRVEDTWNLLRSDELVCNVLSIDIEYTDNLPKEPNPKNE</sequence>
<dbReference type="Proteomes" id="UP000195043">
    <property type="component" value="Unassembled WGS sequence"/>
</dbReference>
<dbReference type="EMBL" id="NGKU01000001">
    <property type="protein sequence ID" value="OTN77084.1"/>
    <property type="molecule type" value="Genomic_DNA"/>
</dbReference>
<reference evidence="1 2" key="1">
    <citation type="submission" date="2017-05" db="EMBL/GenBank/DDBJ databases">
        <title>The Genome Sequence of Enterococcus sp. 8G7_MSG3316.</title>
        <authorList>
            <consortium name="The Broad Institute Genomics Platform"/>
            <consortium name="The Broad Institute Genomic Center for Infectious Diseases"/>
            <person name="Earl A."/>
            <person name="Manson A."/>
            <person name="Schwartman J."/>
            <person name="Gilmore M."/>
            <person name="Abouelleil A."/>
            <person name="Cao P."/>
            <person name="Chapman S."/>
            <person name="Cusick C."/>
            <person name="Shea T."/>
            <person name="Young S."/>
            <person name="Neafsey D."/>
            <person name="Nusbaum C."/>
            <person name="Birren B."/>
        </authorList>
    </citation>
    <scope>NUCLEOTIDE SEQUENCE [LARGE SCALE GENOMIC DNA]</scope>
    <source>
        <strain evidence="1 2">8G7_MSG3316</strain>
    </source>
</reference>
<proteinExistence type="predicted"/>
<dbReference type="STRING" id="1834191.A5886_002164"/>
<keyword evidence="2" id="KW-1185">Reference proteome</keyword>
<name>A0A242A7T3_9ENTE</name>
<comment type="caution">
    <text evidence="1">The sequence shown here is derived from an EMBL/GenBank/DDBJ whole genome shotgun (WGS) entry which is preliminary data.</text>
</comment>
<dbReference type="RefSeq" id="WP_086275150.1">
    <property type="nucleotide sequence ID" value="NZ_NGKU01000001.1"/>
</dbReference>
<protein>
    <submittedName>
        <fullName evidence="1">Uncharacterized protein</fullName>
    </submittedName>
</protein>
<accession>A0A242A7T3</accession>
<evidence type="ECO:0000313" key="2">
    <source>
        <dbReference type="Proteomes" id="UP000195043"/>
    </source>
</evidence>